<dbReference type="PANTHER" id="PTHR11362:SF82">
    <property type="entry name" value="PHOSPHATIDYLETHANOLAMINE-BINDING PROTEIN 4"/>
    <property type="match status" value="1"/>
</dbReference>
<dbReference type="Gene3D" id="3.90.280.10">
    <property type="entry name" value="PEBP-like"/>
    <property type="match status" value="1"/>
</dbReference>
<dbReference type="PANTHER" id="PTHR11362">
    <property type="entry name" value="PHOSPHATIDYLETHANOLAMINE-BINDING PROTEIN"/>
    <property type="match status" value="1"/>
</dbReference>
<proteinExistence type="inferred from homology"/>
<dbReference type="InterPro" id="IPR035810">
    <property type="entry name" value="PEBP_euk"/>
</dbReference>
<dbReference type="InterPro" id="IPR001858">
    <property type="entry name" value="Phosphatidylethanolamine-bd_CS"/>
</dbReference>
<keyword evidence="3" id="KW-1185">Reference proteome</keyword>
<name>A0A8C3RUT8_CHESE</name>
<protein>
    <submittedName>
        <fullName evidence="2">Phosphatidylethanolamine binding protein 4</fullName>
    </submittedName>
</protein>
<dbReference type="Ensembl" id="ENSCSRT00000005149.1">
    <property type="protein sequence ID" value="ENSCSRP00000004989.1"/>
    <property type="gene ID" value="ENSCSRG00000003779.1"/>
</dbReference>
<dbReference type="AlphaFoldDB" id="A0A8C3RUT8"/>
<sequence length="229" mass="26431">MPRHCIKSKRRAQCEQHQQVRMKLLATVVLVAGLAGVAAWGGEAFTGDEHMGTCVFEKLTGQDYKFCRGDLEVFYPELGDVSCTYIPKCNQYRKRISKEWRRPTIVYPQADQNKKYVLIMVDPDAPNRANPKYRFWRHWVVIDIKGTDLRAGKLKGHVLTDYGRPTPPSQSGYHRYQFRLYEQPAHEAISLSPEEKTSLGSWPMERFVEQFRLGSPVASTQFLTQHHSD</sequence>
<dbReference type="InterPro" id="IPR036610">
    <property type="entry name" value="PEBP-like_sf"/>
</dbReference>
<dbReference type="SUPFAM" id="SSF49777">
    <property type="entry name" value="PEBP-like"/>
    <property type="match status" value="1"/>
</dbReference>
<dbReference type="InterPro" id="IPR008914">
    <property type="entry name" value="PEBP"/>
</dbReference>
<reference evidence="2" key="1">
    <citation type="submission" date="2025-08" db="UniProtKB">
        <authorList>
            <consortium name="Ensembl"/>
        </authorList>
    </citation>
    <scope>IDENTIFICATION</scope>
</reference>
<dbReference type="Pfam" id="PF01161">
    <property type="entry name" value="PBP"/>
    <property type="match status" value="1"/>
</dbReference>
<evidence type="ECO:0000313" key="2">
    <source>
        <dbReference type="Ensembl" id="ENSCSRP00000004989.1"/>
    </source>
</evidence>
<dbReference type="CDD" id="cd00866">
    <property type="entry name" value="PEBP_euk"/>
    <property type="match status" value="1"/>
</dbReference>
<organism evidence="2 3">
    <name type="scientific">Chelydra serpentina</name>
    <name type="common">Snapping turtle</name>
    <name type="synonym">Testudo serpentina</name>
    <dbReference type="NCBI Taxonomy" id="8475"/>
    <lineage>
        <taxon>Eukaryota</taxon>
        <taxon>Metazoa</taxon>
        <taxon>Chordata</taxon>
        <taxon>Craniata</taxon>
        <taxon>Vertebrata</taxon>
        <taxon>Euteleostomi</taxon>
        <taxon>Archelosauria</taxon>
        <taxon>Testudinata</taxon>
        <taxon>Testudines</taxon>
        <taxon>Cryptodira</taxon>
        <taxon>Durocryptodira</taxon>
        <taxon>Americhelydia</taxon>
        <taxon>Chelydroidea</taxon>
        <taxon>Chelydridae</taxon>
        <taxon>Chelydra</taxon>
    </lineage>
</organism>
<comment type="similarity">
    <text evidence="1">Belongs to the phosphatidylethanolamine-binding protein family.</text>
</comment>
<dbReference type="Proteomes" id="UP000694403">
    <property type="component" value="Unplaced"/>
</dbReference>
<accession>A0A8C3RUT8</accession>
<evidence type="ECO:0000256" key="1">
    <source>
        <dbReference type="ARBA" id="ARBA00007091"/>
    </source>
</evidence>
<dbReference type="PROSITE" id="PS01220">
    <property type="entry name" value="PBP"/>
    <property type="match status" value="1"/>
</dbReference>
<reference evidence="2" key="2">
    <citation type="submission" date="2025-09" db="UniProtKB">
        <authorList>
            <consortium name="Ensembl"/>
        </authorList>
    </citation>
    <scope>IDENTIFICATION</scope>
</reference>
<evidence type="ECO:0000313" key="3">
    <source>
        <dbReference type="Proteomes" id="UP000694403"/>
    </source>
</evidence>